<gene>
    <name evidence="3" type="primary">grpE</name>
    <name evidence="3" type="ORF">QRT03_23450</name>
</gene>
<dbReference type="SUPFAM" id="SSF51064">
    <property type="entry name" value="Head domain of nucleotide exchange factor GrpE"/>
    <property type="match status" value="1"/>
</dbReference>
<reference evidence="3 4" key="1">
    <citation type="submission" date="2023-06" db="EMBL/GenBank/DDBJ databases">
        <title>Actinomycetospora Odt1-22.</title>
        <authorList>
            <person name="Supong K."/>
        </authorList>
    </citation>
    <scope>NUCLEOTIDE SEQUENCE [LARGE SCALE GENOMIC DNA]</scope>
    <source>
        <strain evidence="3 4">Odt1-22</strain>
    </source>
</reference>
<comment type="caution">
    <text evidence="3">The sequence shown here is derived from an EMBL/GenBank/DDBJ whole genome shotgun (WGS) entry which is preliminary data.</text>
</comment>
<evidence type="ECO:0000256" key="2">
    <source>
        <dbReference type="SAM" id="MobiDB-lite"/>
    </source>
</evidence>
<protein>
    <submittedName>
        <fullName evidence="3">Nucleotide exchange factor GrpE</fullName>
    </submittedName>
</protein>
<feature type="compositionally biased region" description="Pro residues" evidence="2">
    <location>
        <begin position="39"/>
        <end position="81"/>
    </location>
</feature>
<accession>A0ABT7ME53</accession>
<keyword evidence="4" id="KW-1185">Reference proteome</keyword>
<dbReference type="Pfam" id="PF01025">
    <property type="entry name" value="GrpE"/>
    <property type="match status" value="1"/>
</dbReference>
<dbReference type="RefSeq" id="WP_286055506.1">
    <property type="nucleotide sequence ID" value="NZ_JASVWF010000006.1"/>
</dbReference>
<dbReference type="InterPro" id="IPR009012">
    <property type="entry name" value="GrpE_head"/>
</dbReference>
<proteinExistence type="predicted"/>
<evidence type="ECO:0000256" key="1">
    <source>
        <dbReference type="ARBA" id="ARBA00023186"/>
    </source>
</evidence>
<evidence type="ECO:0000313" key="4">
    <source>
        <dbReference type="Proteomes" id="UP001231924"/>
    </source>
</evidence>
<name>A0ABT7ME53_9PSEU</name>
<dbReference type="InterPro" id="IPR000740">
    <property type="entry name" value="GrpE"/>
</dbReference>
<sequence>MLSTLLYALAGLCLAAAVILWWTGRPERVERPGTAPGPGSAPIPAPAPPRWTPPPPPPARAVGPTPGPAPAPAPVAAPPPVLVPDRRAAEERRRLVELCIDLSDRLADENAALAGRLHQGLAEVGVRVVEPDGSVFDRREHDALDVEPAPSPQQVRTVASTARAGFVDRGEVLRRPGVVVYTSEEPS</sequence>
<dbReference type="Gene3D" id="2.30.22.10">
    <property type="entry name" value="Head domain of nucleotide exchange factor GrpE"/>
    <property type="match status" value="1"/>
</dbReference>
<organism evidence="3 4">
    <name type="scientific">Actinomycetospora termitidis</name>
    <dbReference type="NCBI Taxonomy" id="3053470"/>
    <lineage>
        <taxon>Bacteria</taxon>
        <taxon>Bacillati</taxon>
        <taxon>Actinomycetota</taxon>
        <taxon>Actinomycetes</taxon>
        <taxon>Pseudonocardiales</taxon>
        <taxon>Pseudonocardiaceae</taxon>
        <taxon>Actinomycetospora</taxon>
    </lineage>
</organism>
<dbReference type="EMBL" id="JASVWF010000006">
    <property type="protein sequence ID" value="MDL5158944.1"/>
    <property type="molecule type" value="Genomic_DNA"/>
</dbReference>
<feature type="region of interest" description="Disordered" evidence="2">
    <location>
        <begin position="30"/>
        <end position="81"/>
    </location>
</feature>
<keyword evidence="1" id="KW-0143">Chaperone</keyword>
<dbReference type="Proteomes" id="UP001231924">
    <property type="component" value="Unassembled WGS sequence"/>
</dbReference>
<evidence type="ECO:0000313" key="3">
    <source>
        <dbReference type="EMBL" id="MDL5158944.1"/>
    </source>
</evidence>